<feature type="binding site" description="in other chain" evidence="4">
    <location>
        <position position="142"/>
    </location>
    <ligand>
        <name>substrate</name>
        <note>ligand shared between two neighboring subunits</note>
    </ligand>
</feature>
<dbReference type="GO" id="GO:0008935">
    <property type="term" value="F:1,4-dihydroxy-2-naphthoyl-CoA synthase activity"/>
    <property type="evidence" value="ECO:0007669"/>
    <property type="project" value="UniProtKB-UniRule"/>
</dbReference>
<feature type="binding site" evidence="4">
    <location>
        <position position="239"/>
    </location>
    <ligand>
        <name>substrate</name>
        <note>ligand shared between two neighboring subunits</note>
    </ligand>
</feature>
<dbReference type="PANTHER" id="PTHR43113">
    <property type="entry name" value="NUCLEOSIDE-DIPHOSPHATE-SUGAR EPIMERASE"/>
    <property type="match status" value="1"/>
</dbReference>
<evidence type="ECO:0000256" key="3">
    <source>
        <dbReference type="ARBA" id="ARBA00023239"/>
    </source>
</evidence>
<dbReference type="InterPro" id="IPR029045">
    <property type="entry name" value="ClpP/crotonase-like_dom_sf"/>
</dbReference>
<dbReference type="InterPro" id="IPR014748">
    <property type="entry name" value="Enoyl-CoA_hydra_C"/>
</dbReference>
<dbReference type="EC" id="4.1.3.36" evidence="4 5"/>
<dbReference type="PROSITE" id="PS00166">
    <property type="entry name" value="ENOYL_COA_HYDRATASE"/>
    <property type="match status" value="1"/>
</dbReference>
<dbReference type="Pfam" id="PF00378">
    <property type="entry name" value="ECH_1"/>
    <property type="match status" value="1"/>
</dbReference>
<dbReference type="Gene3D" id="3.90.226.10">
    <property type="entry name" value="2-enoyl-CoA Hydratase, Chain A, domain 1"/>
    <property type="match status" value="1"/>
</dbReference>
<dbReference type="UniPathway" id="UPA00079"/>
<comment type="pathway">
    <text evidence="4">Quinol/quinone metabolism; menaquinone biosynthesis.</text>
</comment>
<keyword evidence="3 4" id="KW-0456">Lyase</keyword>
<dbReference type="SUPFAM" id="SSF52096">
    <property type="entry name" value="ClpP/crotonase"/>
    <property type="match status" value="1"/>
</dbReference>
<dbReference type="GO" id="GO:0005829">
    <property type="term" value="C:cytosol"/>
    <property type="evidence" value="ECO:0007669"/>
    <property type="project" value="TreeGrafter"/>
</dbReference>
<evidence type="ECO:0000313" key="7">
    <source>
        <dbReference type="Proteomes" id="UP000242972"/>
    </source>
</evidence>
<evidence type="ECO:0000256" key="5">
    <source>
        <dbReference type="NCBIfam" id="TIGR01929"/>
    </source>
</evidence>
<comment type="pathway">
    <text evidence="4">Quinol/quinone metabolism; 1,4-dihydroxy-2-naphthoate biosynthesis; 1,4-dihydroxy-2-naphthoate from chorismate: step 6/7.</text>
</comment>
<accession>A0A2T2XH65</accession>
<feature type="site" description="Important for catalysis" evidence="4">
    <location>
        <position position="239"/>
    </location>
</feature>
<dbReference type="PANTHER" id="PTHR43113:SF1">
    <property type="entry name" value="1,4-DIHYDROXY-2-NAPHTHOYL-COA SYNTHASE, PEROXISOMAL"/>
    <property type="match status" value="1"/>
</dbReference>
<feature type="binding site" description="in other chain" evidence="4">
    <location>
        <position position="75"/>
    </location>
    <ligand>
        <name>substrate</name>
        <note>ligand shared between two neighboring subunits</note>
    </ligand>
</feature>
<gene>
    <name evidence="4 6" type="primary">menB</name>
    <name evidence="6" type="ORF">C7B46_08335</name>
</gene>
<evidence type="ECO:0000256" key="2">
    <source>
        <dbReference type="ARBA" id="ARBA00022428"/>
    </source>
</evidence>
<feature type="site" description="Important for catalysis" evidence="4">
    <location>
        <position position="75"/>
    </location>
</feature>
<proteinExistence type="inferred from homology"/>
<dbReference type="EMBL" id="PXYW01000016">
    <property type="protein sequence ID" value="PSR33844.1"/>
    <property type="molecule type" value="Genomic_DNA"/>
</dbReference>
<protein>
    <recommendedName>
        <fullName evidence="4 5">1,4-dihydroxy-2-naphthoyl-CoA synthase</fullName>
        <shortName evidence="4">DHNA-CoA synthase</shortName>
        <ecNumber evidence="4 5">4.1.3.36</ecNumber>
    </recommendedName>
</protein>
<evidence type="ECO:0000313" key="6">
    <source>
        <dbReference type="EMBL" id="PSR33844.1"/>
    </source>
</evidence>
<comment type="catalytic activity">
    <reaction evidence="1 4">
        <text>2-succinylbenzoyl-CoA + H(+) = 1,4-dihydroxy-2-naphthoyl-CoA + H2O</text>
        <dbReference type="Rhea" id="RHEA:26562"/>
        <dbReference type="ChEBI" id="CHEBI:15377"/>
        <dbReference type="ChEBI" id="CHEBI:15378"/>
        <dbReference type="ChEBI" id="CHEBI:57364"/>
        <dbReference type="ChEBI" id="CHEBI:58897"/>
        <dbReference type="EC" id="4.1.3.36"/>
    </reaction>
</comment>
<dbReference type="InterPro" id="IPR010198">
    <property type="entry name" value="DHNA-CoA_synthase_MenB"/>
</dbReference>
<keyword evidence="2 4" id="KW-0474">Menaquinone biosynthesis</keyword>
<dbReference type="Gene3D" id="1.10.12.10">
    <property type="entry name" value="Lyase 2-enoyl-coa Hydratase, Chain A, domain 2"/>
    <property type="match status" value="1"/>
</dbReference>
<dbReference type="NCBIfam" id="TIGR01929">
    <property type="entry name" value="menB"/>
    <property type="match status" value="1"/>
</dbReference>
<dbReference type="AlphaFoldDB" id="A0A2T2XH65"/>
<dbReference type="Proteomes" id="UP000242972">
    <property type="component" value="Unassembled WGS sequence"/>
</dbReference>
<reference evidence="6 7" key="1">
    <citation type="journal article" date="2014" name="BMC Genomics">
        <title>Comparison of environmental and isolate Sulfobacillus genomes reveals diverse carbon, sulfur, nitrogen, and hydrogen metabolisms.</title>
        <authorList>
            <person name="Justice N.B."/>
            <person name="Norman A."/>
            <person name="Brown C.T."/>
            <person name="Singh A."/>
            <person name="Thomas B.C."/>
            <person name="Banfield J.F."/>
        </authorList>
    </citation>
    <scope>NUCLEOTIDE SEQUENCE [LARGE SCALE GENOMIC DNA]</scope>
    <source>
        <strain evidence="6">AMDSBA4</strain>
    </source>
</reference>
<dbReference type="InterPro" id="IPR018376">
    <property type="entry name" value="Enoyl-CoA_hyd/isom_CS"/>
</dbReference>
<name>A0A2T2XH65_9FIRM</name>
<sequence length="263" mass="29231">MFQDIVYDKTDEIGTITINRPEVLNAFRDRTVDELIDAFIDAWDDKNVGVVILTGAGDRAFCVGGDQKIRTEEGYGGQRGRDMGIGLRIQDLHEVIRNIPKPVIAAVNGYAIGGGHVLHVLCDLSIASNTAKFGQVGPKVGSFDAGYGSAYLARVVGEKRAREMWYLCHQYTAEEAFQMGLVNKVVEPSELMAESRRWANELLDRSPYALRVLKASFNADSAVVKGIDDMAMSALALYYRTDEALEGKEAFLARRRPQFTRFR</sequence>
<dbReference type="InterPro" id="IPR001753">
    <property type="entry name" value="Enoyl-CoA_hydra/iso"/>
</dbReference>
<comment type="function">
    <text evidence="4">Converts o-succinylbenzoyl-CoA (OSB-CoA) to 1,4-dihydroxy-2-naphthoyl-CoA (DHNA-CoA).</text>
</comment>
<comment type="caution">
    <text evidence="6">The sequence shown here is derived from an EMBL/GenBank/DDBJ whole genome shotgun (WGS) entry which is preliminary data.</text>
</comment>
<evidence type="ECO:0000256" key="4">
    <source>
        <dbReference type="HAMAP-Rule" id="MF_01934"/>
    </source>
</evidence>
<evidence type="ECO:0000256" key="1">
    <source>
        <dbReference type="ARBA" id="ARBA00000177"/>
    </source>
</evidence>
<feature type="binding site" description="in other chain" evidence="4">
    <location>
        <begin position="63"/>
        <end position="67"/>
    </location>
    <ligand>
        <name>substrate</name>
        <note>ligand shared between two neighboring subunits</note>
    </ligand>
</feature>
<comment type="similarity">
    <text evidence="4">Belongs to the enoyl-CoA hydratase/isomerase family. MenB subfamily.</text>
</comment>
<dbReference type="UniPathway" id="UPA01057">
    <property type="reaction ID" value="UER00167"/>
</dbReference>
<feature type="binding site" description="in other chain" evidence="4">
    <location>
        <begin position="110"/>
        <end position="114"/>
    </location>
    <ligand>
        <name>substrate</name>
        <note>ligand shared between two neighboring subunits</note>
    </ligand>
</feature>
<organism evidence="6 7">
    <name type="scientific">Sulfobacillus benefaciens</name>
    <dbReference type="NCBI Taxonomy" id="453960"/>
    <lineage>
        <taxon>Bacteria</taxon>
        <taxon>Bacillati</taxon>
        <taxon>Bacillota</taxon>
        <taxon>Clostridia</taxon>
        <taxon>Eubacteriales</taxon>
        <taxon>Clostridiales Family XVII. Incertae Sedis</taxon>
        <taxon>Sulfobacillus</taxon>
    </lineage>
</organism>
<dbReference type="CDD" id="cd06558">
    <property type="entry name" value="crotonase-like"/>
    <property type="match status" value="1"/>
</dbReference>
<comment type="caution">
    <text evidence="4">Lacks conserved residue(s) required for the propagation of feature annotation.</text>
</comment>
<dbReference type="HAMAP" id="MF_01934">
    <property type="entry name" value="MenB"/>
    <property type="match status" value="1"/>
</dbReference>
<dbReference type="GO" id="GO:0009234">
    <property type="term" value="P:menaquinone biosynthetic process"/>
    <property type="evidence" value="ECO:0007669"/>
    <property type="project" value="UniProtKB-UniRule"/>
</dbReference>